<feature type="domain" description="HD-GYP" evidence="3">
    <location>
        <begin position="145"/>
        <end position="343"/>
    </location>
</feature>
<dbReference type="CDD" id="cd00077">
    <property type="entry name" value="HDc"/>
    <property type="match status" value="1"/>
</dbReference>
<dbReference type="InterPro" id="IPR052020">
    <property type="entry name" value="Cyclic_di-GMP/3'3'-cGAMP_PDE"/>
</dbReference>
<keyword evidence="5" id="KW-1185">Reference proteome</keyword>
<evidence type="ECO:0000313" key="4">
    <source>
        <dbReference type="EMBL" id="EXJ16166.1"/>
    </source>
</evidence>
<comment type="caution">
    <text evidence="4">The sequence shown here is derived from an EMBL/GenBank/DDBJ whole genome shotgun (WGS) entry which is preliminary data.</text>
</comment>
<dbReference type="PANTHER" id="PTHR45228:SF5">
    <property type="entry name" value="CYCLIC DI-GMP PHOSPHODIESTERASE VC_1348-RELATED"/>
    <property type="match status" value="1"/>
</dbReference>
<proteinExistence type="predicted"/>
<evidence type="ECO:0000256" key="1">
    <source>
        <dbReference type="PROSITE-ProRule" id="PRU00169"/>
    </source>
</evidence>
<dbReference type="InterPro" id="IPR003607">
    <property type="entry name" value="HD/PDEase_dom"/>
</dbReference>
<reference evidence="4 5" key="1">
    <citation type="submission" date="2012-11" db="EMBL/GenBank/DDBJ databases">
        <title>Genome assembly of Thiorhodococcus sp. AK35.</title>
        <authorList>
            <person name="Nupur N."/>
            <person name="Khatri I."/>
            <person name="Subramanian S."/>
            <person name="Pinnaka A."/>
        </authorList>
    </citation>
    <scope>NUCLEOTIDE SEQUENCE [LARGE SCALE GENOMIC DNA]</scope>
    <source>
        <strain evidence="4 5">AK35</strain>
    </source>
</reference>
<dbReference type="InterPro" id="IPR011006">
    <property type="entry name" value="CheY-like_superfamily"/>
</dbReference>
<evidence type="ECO:0000259" key="2">
    <source>
        <dbReference type="PROSITE" id="PS50110"/>
    </source>
</evidence>
<dbReference type="GO" id="GO:0000160">
    <property type="term" value="P:phosphorelay signal transduction system"/>
    <property type="evidence" value="ECO:0007669"/>
    <property type="project" value="InterPro"/>
</dbReference>
<gene>
    <name evidence="4" type="ORF">D779_0471</name>
</gene>
<dbReference type="InterPro" id="IPR001789">
    <property type="entry name" value="Sig_transdc_resp-reg_receiver"/>
</dbReference>
<dbReference type="SUPFAM" id="SSF52172">
    <property type="entry name" value="CheY-like"/>
    <property type="match status" value="1"/>
</dbReference>
<dbReference type="Proteomes" id="UP000019460">
    <property type="component" value="Unassembled WGS sequence"/>
</dbReference>
<dbReference type="Gene3D" id="1.10.3210.10">
    <property type="entry name" value="Hypothetical protein af1432"/>
    <property type="match status" value="1"/>
</dbReference>
<dbReference type="AlphaFoldDB" id="W9VGN0"/>
<dbReference type="eggNOG" id="COG3437">
    <property type="taxonomic scope" value="Bacteria"/>
</dbReference>
<protein>
    <submittedName>
        <fullName evidence="4">Response regulator</fullName>
    </submittedName>
</protein>
<feature type="domain" description="Response regulatory" evidence="2">
    <location>
        <begin position="9"/>
        <end position="125"/>
    </location>
</feature>
<dbReference type="GO" id="GO:0008081">
    <property type="term" value="F:phosphoric diester hydrolase activity"/>
    <property type="evidence" value="ECO:0007669"/>
    <property type="project" value="UniProtKB-ARBA"/>
</dbReference>
<dbReference type="SUPFAM" id="SSF109604">
    <property type="entry name" value="HD-domain/PDEase-like"/>
    <property type="match status" value="1"/>
</dbReference>
<evidence type="ECO:0000313" key="5">
    <source>
        <dbReference type="Proteomes" id="UP000019460"/>
    </source>
</evidence>
<feature type="modified residue" description="4-aspartylphosphate" evidence="1">
    <location>
        <position position="58"/>
    </location>
</feature>
<name>W9VGN0_9GAMM</name>
<dbReference type="CDD" id="cd19920">
    <property type="entry name" value="REC_PA4781-like"/>
    <property type="match status" value="1"/>
</dbReference>
<dbReference type="PATRIC" id="fig|1249627.3.peg.1047"/>
<dbReference type="OrthoDB" id="9802066at2"/>
<dbReference type="PANTHER" id="PTHR45228">
    <property type="entry name" value="CYCLIC DI-GMP PHOSPHODIESTERASE TM_0186-RELATED"/>
    <property type="match status" value="1"/>
</dbReference>
<dbReference type="InterPro" id="IPR037522">
    <property type="entry name" value="HD_GYP_dom"/>
</dbReference>
<sequence>MADKWRDQTVLIVDDEPANIDLLVSALKEQYLVKAATRGEKALDIVRTGAPPDIILLDVMMPGMDGYEVCRLLKEDFTTRHIPIVFVTARIGTEDEIRGFGLGAVDYITKPISPPVVQARVRAQLALHDQNRVLERKVMERTAQLQETRLQIIQRLGRAAEYKDNETGLHVIRMSLYSKILGRSVGMSDHQAELLLNAAPMHDIGKIGIPDSILQKPGKLTSAEWEIMRTHCRIGADILGETGGSELLEMARVVALTHHEKWDGSGYPQGLAGEAIPRVGRIVAIADVFDALTSVRPYKRAWTVEESIEQLRRDSGTHFDPTLVPRFLDLLPEILSIRDRYAEAEVGTLRRGGRSGVVAESLSNKGKSPGISTRH</sequence>
<organism evidence="4 5">
    <name type="scientific">Imhoffiella purpurea</name>
    <dbReference type="NCBI Taxonomy" id="1249627"/>
    <lineage>
        <taxon>Bacteria</taxon>
        <taxon>Pseudomonadati</taxon>
        <taxon>Pseudomonadota</taxon>
        <taxon>Gammaproteobacteria</taxon>
        <taxon>Chromatiales</taxon>
        <taxon>Chromatiaceae</taxon>
        <taxon>Imhoffiella</taxon>
    </lineage>
</organism>
<dbReference type="PROSITE" id="PS50110">
    <property type="entry name" value="RESPONSE_REGULATORY"/>
    <property type="match status" value="1"/>
</dbReference>
<dbReference type="Gene3D" id="3.40.50.2300">
    <property type="match status" value="1"/>
</dbReference>
<dbReference type="PROSITE" id="PS51832">
    <property type="entry name" value="HD_GYP"/>
    <property type="match status" value="1"/>
</dbReference>
<evidence type="ECO:0000259" key="3">
    <source>
        <dbReference type="PROSITE" id="PS51832"/>
    </source>
</evidence>
<dbReference type="Pfam" id="PF00072">
    <property type="entry name" value="Response_reg"/>
    <property type="match status" value="1"/>
</dbReference>
<dbReference type="EMBL" id="AONC01000014">
    <property type="protein sequence ID" value="EXJ16166.1"/>
    <property type="molecule type" value="Genomic_DNA"/>
</dbReference>
<accession>W9VGN0</accession>
<dbReference type="SMART" id="SM00448">
    <property type="entry name" value="REC"/>
    <property type="match status" value="1"/>
</dbReference>
<dbReference type="Pfam" id="PF13487">
    <property type="entry name" value="HD_5"/>
    <property type="match status" value="1"/>
</dbReference>
<keyword evidence="1" id="KW-0597">Phosphoprotein</keyword>
<dbReference type="STRING" id="1249627.D779_0471"/>
<dbReference type="SMART" id="SM00471">
    <property type="entry name" value="HDc"/>
    <property type="match status" value="1"/>
</dbReference>
<dbReference type="RefSeq" id="WP_081763329.1">
    <property type="nucleotide sequence ID" value="NZ_AONC01000014.1"/>
</dbReference>